<protein>
    <submittedName>
        <fullName evidence="2">Uncharacterized protein</fullName>
    </submittedName>
</protein>
<sequence length="525" mass="59380">NFALNSNIRGVKRQADIDSKNFEEYIPSATRPITTEYKAAEVRKILRALVYPSAPCTSVVCYPLPVHLVKPAAPVVALSLARAPRGRPFRSHPRPAPPSPAPARAERCRPQSKDLNPRGGGGTLGRVAVAALPRPSAHTSPGGWWPDRPAKPRGPARPLRQIGPNSVLGETSASVEDLFFPHGPRAVILPDFYCLSTLRFTMRKIACIETRVNSVKRFRLLDGNRSVRLRPSHGRITSTCGYAKLRRRCRRCVIRDSGARSMSHQDLCVSLVANILPHSGSKFQVHDLTENVFALETLWPCGGTLRSGSNRTCLGAVPSRHKRQFRIICSEITGSDRRMKRLKQEQRVPTEHTFSSLIPAFLCAKGSLHVVYSSKPPFLSSQRFQGPLIPYRLVEKRRVDRKQKGGRRTKKDQRPVEDVDVALRQSNSNRLSSFGGSRLRKNRQERYRSRPHSLILIKKVITYKCSSTVQYFSEETYREETRRPRDDGNSNHLVEKPNHRQSCQFYECSYSSVQFYENGRWVSRL</sequence>
<feature type="compositionally biased region" description="Basic residues" evidence="1">
    <location>
        <begin position="399"/>
        <end position="411"/>
    </location>
</feature>
<feature type="compositionally biased region" description="Basic and acidic residues" evidence="1">
    <location>
        <begin position="104"/>
        <end position="116"/>
    </location>
</feature>
<dbReference type="EMBL" id="CADCXU010019152">
    <property type="protein sequence ID" value="CAB0007612.1"/>
    <property type="molecule type" value="Genomic_DNA"/>
</dbReference>
<evidence type="ECO:0000256" key="1">
    <source>
        <dbReference type="SAM" id="MobiDB-lite"/>
    </source>
</evidence>
<proteinExistence type="predicted"/>
<accession>A0A6H5GT61</accession>
<gene>
    <name evidence="2" type="ORF">NTEN_LOCUS12884</name>
</gene>
<reference evidence="2 3" key="1">
    <citation type="submission" date="2020-02" db="EMBL/GenBank/DDBJ databases">
        <authorList>
            <person name="Ferguson B K."/>
        </authorList>
    </citation>
    <scope>NUCLEOTIDE SEQUENCE [LARGE SCALE GENOMIC DNA]</scope>
</reference>
<feature type="non-terminal residue" evidence="2">
    <location>
        <position position="1"/>
    </location>
</feature>
<organism evidence="2 3">
    <name type="scientific">Nesidiocoris tenuis</name>
    <dbReference type="NCBI Taxonomy" id="355587"/>
    <lineage>
        <taxon>Eukaryota</taxon>
        <taxon>Metazoa</taxon>
        <taxon>Ecdysozoa</taxon>
        <taxon>Arthropoda</taxon>
        <taxon>Hexapoda</taxon>
        <taxon>Insecta</taxon>
        <taxon>Pterygota</taxon>
        <taxon>Neoptera</taxon>
        <taxon>Paraneoptera</taxon>
        <taxon>Hemiptera</taxon>
        <taxon>Heteroptera</taxon>
        <taxon>Panheteroptera</taxon>
        <taxon>Cimicomorpha</taxon>
        <taxon>Miridae</taxon>
        <taxon>Dicyphina</taxon>
        <taxon>Nesidiocoris</taxon>
    </lineage>
</organism>
<feature type="region of interest" description="Disordered" evidence="1">
    <location>
        <begin position="476"/>
        <end position="496"/>
    </location>
</feature>
<dbReference type="Proteomes" id="UP000479000">
    <property type="component" value="Unassembled WGS sequence"/>
</dbReference>
<feature type="region of interest" description="Disordered" evidence="1">
    <location>
        <begin position="85"/>
        <end position="156"/>
    </location>
</feature>
<name>A0A6H5GT61_9HEMI</name>
<feature type="region of interest" description="Disordered" evidence="1">
    <location>
        <begin position="399"/>
        <end position="422"/>
    </location>
</feature>
<evidence type="ECO:0000313" key="2">
    <source>
        <dbReference type="EMBL" id="CAB0007612.1"/>
    </source>
</evidence>
<evidence type="ECO:0000313" key="3">
    <source>
        <dbReference type="Proteomes" id="UP000479000"/>
    </source>
</evidence>
<dbReference type="AlphaFoldDB" id="A0A6H5GT61"/>
<keyword evidence="3" id="KW-1185">Reference proteome</keyword>